<reference evidence="1" key="1">
    <citation type="journal article" date="2021" name="Proc. Natl. Acad. Sci. U.S.A.">
        <title>A Catalog of Tens of Thousands of Viruses from Human Metagenomes Reveals Hidden Associations with Chronic Diseases.</title>
        <authorList>
            <person name="Tisza M.J."/>
            <person name="Buck C.B."/>
        </authorList>
    </citation>
    <scope>NUCLEOTIDE SEQUENCE</scope>
    <source>
        <strain evidence="1">Ct6GI21</strain>
    </source>
</reference>
<evidence type="ECO:0000313" key="1">
    <source>
        <dbReference type="EMBL" id="DAF89251.1"/>
    </source>
</evidence>
<dbReference type="EMBL" id="BK016005">
    <property type="protein sequence ID" value="DAF89251.1"/>
    <property type="molecule type" value="Genomic_DNA"/>
</dbReference>
<protein>
    <recommendedName>
        <fullName evidence="2">Phage protein</fullName>
    </recommendedName>
</protein>
<name>A0A8S5U471_9CAUD</name>
<evidence type="ECO:0008006" key="2">
    <source>
        <dbReference type="Google" id="ProtNLM"/>
    </source>
</evidence>
<sequence>MTYELNYGGEIVELPAYNFDIADKLEKQETINSGTAKFRDKCKSMYELIKSLTGEEFVSKIIGNFNKADPNEINIVYMMIVRAYSSPLNEYNNNSLDQVDYSKLDKVVELVNALDKAQNIKL</sequence>
<accession>A0A8S5U471</accession>
<proteinExistence type="predicted"/>
<organism evidence="1">
    <name type="scientific">Siphoviridae sp. ct6GI21</name>
    <dbReference type="NCBI Taxonomy" id="2825340"/>
    <lineage>
        <taxon>Viruses</taxon>
        <taxon>Duplodnaviria</taxon>
        <taxon>Heunggongvirae</taxon>
        <taxon>Uroviricota</taxon>
        <taxon>Caudoviricetes</taxon>
    </lineage>
</organism>